<evidence type="ECO:0000256" key="1">
    <source>
        <dbReference type="ARBA" id="ARBA00023002"/>
    </source>
</evidence>
<accession>A0A425XXD0</accession>
<proteinExistence type="predicted"/>
<dbReference type="NCBIfam" id="NF006307">
    <property type="entry name" value="PRK08507.1"/>
    <property type="match status" value="1"/>
</dbReference>
<dbReference type="PANTHER" id="PTHR21363">
    <property type="entry name" value="PREPHENATE DEHYDROGENASE"/>
    <property type="match status" value="1"/>
</dbReference>
<sequence length="280" mass="31017">MKVGIIGLGLIGGSIATDLRKRGFASKILGHDSSKLHAETALKFGLIDSVSNMDELIDESELIVLAIPGDATLKLLPKVLDKISTQVVCDVASIKSQICERVKYHQNRKQFVATHPMAGTEHSGPWAAKAGLFDGKATIFCDAEDSDENVLQTVHKMYEYLNMRVLYMSGFNHDVHAAYISHISHISSFALALTVLEKEKNEKNIFDLASGGFDSTVRLAKSDAEMWAPIFNHNAENVLTVLNTYIESLNRFKTAIENRDRDGLVNMISKANRIKRALRE</sequence>
<dbReference type="Gene3D" id="3.40.50.720">
    <property type="entry name" value="NAD(P)-binding Rossmann-like Domain"/>
    <property type="match status" value="1"/>
</dbReference>
<dbReference type="FunFam" id="3.40.50.720:FF:000208">
    <property type="entry name" value="Prephenate dehydrogenase"/>
    <property type="match status" value="1"/>
</dbReference>
<comment type="caution">
    <text evidence="3">The sequence shown here is derived from an EMBL/GenBank/DDBJ whole genome shotgun (WGS) entry which is preliminary data.</text>
</comment>
<evidence type="ECO:0000259" key="2">
    <source>
        <dbReference type="PROSITE" id="PS51176"/>
    </source>
</evidence>
<name>A0A425XXD0_9BACT</name>
<dbReference type="SUPFAM" id="SSF48179">
    <property type="entry name" value="6-phosphogluconate dehydrogenase C-terminal domain-like"/>
    <property type="match status" value="1"/>
</dbReference>
<keyword evidence="1 3" id="KW-0560">Oxidoreductase</keyword>
<dbReference type="GO" id="GO:0004665">
    <property type="term" value="F:prephenate dehydrogenase (NADP+) activity"/>
    <property type="evidence" value="ECO:0007669"/>
    <property type="project" value="InterPro"/>
</dbReference>
<dbReference type="Pfam" id="PF20463">
    <property type="entry name" value="PDH_C"/>
    <property type="match status" value="1"/>
</dbReference>
<dbReference type="SUPFAM" id="SSF51735">
    <property type="entry name" value="NAD(P)-binding Rossmann-fold domains"/>
    <property type="match status" value="1"/>
</dbReference>
<dbReference type="EMBL" id="QQWG01000021">
    <property type="protein sequence ID" value="RRG19325.1"/>
    <property type="molecule type" value="Genomic_DNA"/>
</dbReference>
<protein>
    <submittedName>
        <fullName evidence="3">Prephenate dehydrogenase</fullName>
        <ecNumber evidence="3">1.3.1.12</ecNumber>
    </submittedName>
</protein>
<dbReference type="RefSeq" id="WP_125031806.1">
    <property type="nucleotide sequence ID" value="NZ_JAPXVP010000018.1"/>
</dbReference>
<evidence type="ECO:0000313" key="3">
    <source>
        <dbReference type="EMBL" id="RRG19325.1"/>
    </source>
</evidence>
<keyword evidence="4" id="KW-1185">Reference proteome</keyword>
<dbReference type="GO" id="GO:0008977">
    <property type="term" value="F:prephenate dehydrogenase (NAD+) activity"/>
    <property type="evidence" value="ECO:0007669"/>
    <property type="project" value="UniProtKB-EC"/>
</dbReference>
<dbReference type="PANTHER" id="PTHR21363:SF0">
    <property type="entry name" value="PREPHENATE DEHYDROGENASE [NADP(+)]"/>
    <property type="match status" value="1"/>
</dbReference>
<dbReference type="OrthoDB" id="9802008at2"/>
<dbReference type="AlphaFoldDB" id="A0A425XXD0"/>
<dbReference type="PROSITE" id="PS51176">
    <property type="entry name" value="PDH_ADH"/>
    <property type="match status" value="1"/>
</dbReference>
<gene>
    <name evidence="3" type="ORF">DWB61_15550</name>
</gene>
<dbReference type="Pfam" id="PF02153">
    <property type="entry name" value="PDH_N"/>
    <property type="match status" value="1"/>
</dbReference>
<feature type="domain" description="Prephenate/arogenate dehydrogenase" evidence="2">
    <location>
        <begin position="1"/>
        <end position="280"/>
    </location>
</feature>
<dbReference type="Proteomes" id="UP000285794">
    <property type="component" value="Unassembled WGS sequence"/>
</dbReference>
<dbReference type="InterPro" id="IPR008927">
    <property type="entry name" value="6-PGluconate_DH-like_C_sf"/>
</dbReference>
<dbReference type="Gene3D" id="1.10.3660.10">
    <property type="entry name" value="6-phosphogluconate dehydrogenase C-terminal like domain"/>
    <property type="match status" value="1"/>
</dbReference>
<reference evidence="3 4" key="1">
    <citation type="submission" date="2018-07" db="EMBL/GenBank/DDBJ databases">
        <title>Draft genome sequence of Ancylomarina sp. M1P.</title>
        <authorList>
            <person name="Yadav S."/>
            <person name="Villanueva L."/>
            <person name="Damste J.S.S."/>
        </authorList>
    </citation>
    <scope>NUCLEOTIDE SEQUENCE [LARGE SCALE GENOMIC DNA]</scope>
    <source>
        <strain evidence="3 4">M1P</strain>
    </source>
</reference>
<dbReference type="InterPro" id="IPR046826">
    <property type="entry name" value="PDH_N"/>
</dbReference>
<dbReference type="GO" id="GO:0070403">
    <property type="term" value="F:NAD+ binding"/>
    <property type="evidence" value="ECO:0007669"/>
    <property type="project" value="InterPro"/>
</dbReference>
<dbReference type="InterPro" id="IPR036291">
    <property type="entry name" value="NAD(P)-bd_dom_sf"/>
</dbReference>
<dbReference type="GO" id="GO:0006571">
    <property type="term" value="P:tyrosine biosynthetic process"/>
    <property type="evidence" value="ECO:0007669"/>
    <property type="project" value="InterPro"/>
</dbReference>
<dbReference type="EC" id="1.3.1.12" evidence="3"/>
<evidence type="ECO:0000313" key="4">
    <source>
        <dbReference type="Proteomes" id="UP000285794"/>
    </source>
</evidence>
<dbReference type="InterPro" id="IPR050812">
    <property type="entry name" value="Preph/Arog_dehydrog"/>
</dbReference>
<dbReference type="InterPro" id="IPR003099">
    <property type="entry name" value="Prephen_DH"/>
</dbReference>
<organism evidence="3 4">
    <name type="scientific">Ancylomarina euxinus</name>
    <dbReference type="NCBI Taxonomy" id="2283627"/>
    <lineage>
        <taxon>Bacteria</taxon>
        <taxon>Pseudomonadati</taxon>
        <taxon>Bacteroidota</taxon>
        <taxon>Bacteroidia</taxon>
        <taxon>Marinilabiliales</taxon>
        <taxon>Marinifilaceae</taxon>
        <taxon>Ancylomarina</taxon>
    </lineage>
</organism>
<dbReference type="InterPro" id="IPR046825">
    <property type="entry name" value="PDH_C"/>
</dbReference>